<name>A0A8S4RI88_9NEOP</name>
<reference evidence="2" key="1">
    <citation type="submission" date="2022-03" db="EMBL/GenBank/DDBJ databases">
        <authorList>
            <person name="Lindestad O."/>
        </authorList>
    </citation>
    <scope>NUCLEOTIDE SEQUENCE</scope>
</reference>
<keyword evidence="3" id="KW-1185">Reference proteome</keyword>
<feature type="compositionally biased region" description="Basic and acidic residues" evidence="1">
    <location>
        <begin position="1"/>
        <end position="11"/>
    </location>
</feature>
<organism evidence="2 3">
    <name type="scientific">Pararge aegeria aegeria</name>
    <dbReference type="NCBI Taxonomy" id="348720"/>
    <lineage>
        <taxon>Eukaryota</taxon>
        <taxon>Metazoa</taxon>
        <taxon>Ecdysozoa</taxon>
        <taxon>Arthropoda</taxon>
        <taxon>Hexapoda</taxon>
        <taxon>Insecta</taxon>
        <taxon>Pterygota</taxon>
        <taxon>Neoptera</taxon>
        <taxon>Endopterygota</taxon>
        <taxon>Lepidoptera</taxon>
        <taxon>Glossata</taxon>
        <taxon>Ditrysia</taxon>
        <taxon>Papilionoidea</taxon>
        <taxon>Nymphalidae</taxon>
        <taxon>Satyrinae</taxon>
        <taxon>Satyrini</taxon>
        <taxon>Parargina</taxon>
        <taxon>Pararge</taxon>
    </lineage>
</organism>
<evidence type="ECO:0000256" key="1">
    <source>
        <dbReference type="SAM" id="MobiDB-lite"/>
    </source>
</evidence>
<gene>
    <name evidence="2" type="primary">jg8038</name>
    <name evidence="2" type="ORF">PAEG_LOCUS13926</name>
</gene>
<accession>A0A8S4RI88</accession>
<protein>
    <submittedName>
        <fullName evidence="2">Jg8038 protein</fullName>
    </submittedName>
</protein>
<comment type="caution">
    <text evidence="2">The sequence shown here is derived from an EMBL/GenBank/DDBJ whole genome shotgun (WGS) entry which is preliminary data.</text>
</comment>
<evidence type="ECO:0000313" key="2">
    <source>
        <dbReference type="EMBL" id="CAH2236557.1"/>
    </source>
</evidence>
<dbReference type="Proteomes" id="UP000838756">
    <property type="component" value="Unassembled WGS sequence"/>
</dbReference>
<proteinExistence type="predicted"/>
<dbReference type="AlphaFoldDB" id="A0A8S4RI88"/>
<dbReference type="EMBL" id="CAKXAJ010025209">
    <property type="protein sequence ID" value="CAH2236557.1"/>
    <property type="molecule type" value="Genomic_DNA"/>
</dbReference>
<sequence length="95" mass="10910">MDTLRRYEQLHLRRPYTPGTPGSRVPEVKLPPTDYSQPHSCPGYPPPETKDPLSSSIRPSAQIPRDAQRYLPPRQIISHRLAISLREHVNRCFQG</sequence>
<feature type="region of interest" description="Disordered" evidence="1">
    <location>
        <begin position="1"/>
        <end position="59"/>
    </location>
</feature>
<evidence type="ECO:0000313" key="3">
    <source>
        <dbReference type="Proteomes" id="UP000838756"/>
    </source>
</evidence>